<organism evidence="1 2">
    <name type="scientific">Suillus luteus UH-Slu-Lm8-n1</name>
    <dbReference type="NCBI Taxonomy" id="930992"/>
    <lineage>
        <taxon>Eukaryota</taxon>
        <taxon>Fungi</taxon>
        <taxon>Dikarya</taxon>
        <taxon>Basidiomycota</taxon>
        <taxon>Agaricomycotina</taxon>
        <taxon>Agaricomycetes</taxon>
        <taxon>Agaricomycetidae</taxon>
        <taxon>Boletales</taxon>
        <taxon>Suillineae</taxon>
        <taxon>Suillaceae</taxon>
        <taxon>Suillus</taxon>
    </lineage>
</organism>
<proteinExistence type="predicted"/>
<evidence type="ECO:0000313" key="2">
    <source>
        <dbReference type="Proteomes" id="UP000054485"/>
    </source>
</evidence>
<reference evidence="2" key="2">
    <citation type="submission" date="2015-01" db="EMBL/GenBank/DDBJ databases">
        <title>Evolutionary Origins and Diversification of the Mycorrhizal Mutualists.</title>
        <authorList>
            <consortium name="DOE Joint Genome Institute"/>
            <consortium name="Mycorrhizal Genomics Consortium"/>
            <person name="Kohler A."/>
            <person name="Kuo A."/>
            <person name="Nagy L.G."/>
            <person name="Floudas D."/>
            <person name="Copeland A."/>
            <person name="Barry K.W."/>
            <person name="Cichocki N."/>
            <person name="Veneault-Fourrey C."/>
            <person name="LaButti K."/>
            <person name="Lindquist E.A."/>
            <person name="Lipzen A."/>
            <person name="Lundell T."/>
            <person name="Morin E."/>
            <person name="Murat C."/>
            <person name="Riley R."/>
            <person name="Ohm R."/>
            <person name="Sun H."/>
            <person name="Tunlid A."/>
            <person name="Henrissat B."/>
            <person name="Grigoriev I.V."/>
            <person name="Hibbett D.S."/>
            <person name="Martin F."/>
        </authorList>
    </citation>
    <scope>NUCLEOTIDE SEQUENCE [LARGE SCALE GENOMIC DNA]</scope>
    <source>
        <strain evidence="2">UH-Slu-Lm8-n1</strain>
    </source>
</reference>
<dbReference type="OrthoDB" id="2642161at2759"/>
<evidence type="ECO:0000313" key="1">
    <source>
        <dbReference type="EMBL" id="KIK44154.1"/>
    </source>
</evidence>
<protein>
    <submittedName>
        <fullName evidence="1">Uncharacterized protein</fullName>
    </submittedName>
</protein>
<accession>A0A0D0B2A9</accession>
<name>A0A0D0B2A9_9AGAM</name>
<gene>
    <name evidence="1" type="ORF">CY34DRAFT_650387</name>
</gene>
<keyword evidence="2" id="KW-1185">Reference proteome</keyword>
<dbReference type="EMBL" id="KN835196">
    <property type="protein sequence ID" value="KIK44154.1"/>
    <property type="molecule type" value="Genomic_DNA"/>
</dbReference>
<reference evidence="1 2" key="1">
    <citation type="submission" date="2014-04" db="EMBL/GenBank/DDBJ databases">
        <authorList>
            <consortium name="DOE Joint Genome Institute"/>
            <person name="Kuo A."/>
            <person name="Ruytinx J."/>
            <person name="Rineau F."/>
            <person name="Colpaert J."/>
            <person name="Kohler A."/>
            <person name="Nagy L.G."/>
            <person name="Floudas D."/>
            <person name="Copeland A."/>
            <person name="Barry K.W."/>
            <person name="Cichocki N."/>
            <person name="Veneault-Fourrey C."/>
            <person name="LaButti K."/>
            <person name="Lindquist E.A."/>
            <person name="Lipzen A."/>
            <person name="Lundell T."/>
            <person name="Morin E."/>
            <person name="Murat C."/>
            <person name="Sun H."/>
            <person name="Tunlid A."/>
            <person name="Henrissat B."/>
            <person name="Grigoriev I.V."/>
            <person name="Hibbett D.S."/>
            <person name="Martin F."/>
            <person name="Nordberg H.P."/>
            <person name="Cantor M.N."/>
            <person name="Hua S.X."/>
        </authorList>
    </citation>
    <scope>NUCLEOTIDE SEQUENCE [LARGE SCALE GENOMIC DNA]</scope>
    <source>
        <strain evidence="1 2">UH-Slu-Lm8-n1</strain>
    </source>
</reference>
<dbReference type="Proteomes" id="UP000054485">
    <property type="component" value="Unassembled WGS sequence"/>
</dbReference>
<dbReference type="InParanoid" id="A0A0D0B2A9"/>
<dbReference type="HOGENOM" id="CLU_2293559_0_0_1"/>
<dbReference type="AlphaFoldDB" id="A0A0D0B2A9"/>
<sequence length="101" mass="11594">MHDENFSVIRSFHFSALRQEYSPNTERLYSPSLCEPKSTAECGPSLWRAEWEVGVGAMRVCSPSRMSDLLYGALHYILIPNANYLSRFYSSCLFVHCRPVL</sequence>